<gene>
    <name evidence="1" type="ORF">F0P93_22180</name>
</gene>
<sequence length="128" mass="14957">MPQQYAPNIEKLIWNETFRKWVLQPTPESDAFWYIWQVSNPDRVADLKLARTVVAALQIQDASLPETELQQLISETMTLAKKTPSSSLSNPVFRWFRWQPLGLGWSALARFFVGKRHWRKNGRFSPPD</sequence>
<dbReference type="RefSeq" id="WP_150879931.1">
    <property type="nucleotide sequence ID" value="NZ_VTWS01000006.1"/>
</dbReference>
<protein>
    <submittedName>
        <fullName evidence="1">Uncharacterized protein</fullName>
    </submittedName>
</protein>
<dbReference type="EMBL" id="VTWS01000006">
    <property type="protein sequence ID" value="KAA9349110.1"/>
    <property type="molecule type" value="Genomic_DNA"/>
</dbReference>
<organism evidence="1 2">
    <name type="scientific">Larkinella humicola</name>
    <dbReference type="NCBI Taxonomy" id="2607654"/>
    <lineage>
        <taxon>Bacteria</taxon>
        <taxon>Pseudomonadati</taxon>
        <taxon>Bacteroidota</taxon>
        <taxon>Cytophagia</taxon>
        <taxon>Cytophagales</taxon>
        <taxon>Spirosomataceae</taxon>
        <taxon>Larkinella</taxon>
    </lineage>
</organism>
<evidence type="ECO:0000313" key="1">
    <source>
        <dbReference type="EMBL" id="KAA9349110.1"/>
    </source>
</evidence>
<evidence type="ECO:0000313" key="2">
    <source>
        <dbReference type="Proteomes" id="UP000326344"/>
    </source>
</evidence>
<proteinExistence type="predicted"/>
<accession>A0A5N1JEP8</accession>
<dbReference type="Proteomes" id="UP000326344">
    <property type="component" value="Unassembled WGS sequence"/>
</dbReference>
<name>A0A5N1JEP8_9BACT</name>
<keyword evidence="2" id="KW-1185">Reference proteome</keyword>
<reference evidence="1 2" key="1">
    <citation type="submission" date="2019-09" db="EMBL/GenBank/DDBJ databases">
        <title>Genome Sequence of Larkinella sp MA1.</title>
        <authorList>
            <person name="Srinivasan S."/>
        </authorList>
    </citation>
    <scope>NUCLEOTIDE SEQUENCE [LARGE SCALE GENOMIC DNA]</scope>
    <source>
        <strain evidence="1 2">MA1</strain>
    </source>
</reference>
<comment type="caution">
    <text evidence="1">The sequence shown here is derived from an EMBL/GenBank/DDBJ whole genome shotgun (WGS) entry which is preliminary data.</text>
</comment>
<dbReference type="AlphaFoldDB" id="A0A5N1JEP8"/>